<dbReference type="SUPFAM" id="SSF82544">
    <property type="entry name" value="GckA/TtuD-like"/>
    <property type="match status" value="1"/>
</dbReference>
<accession>A0ABU1FCE1</accession>
<dbReference type="PANTHER" id="PTHR12227">
    <property type="entry name" value="GLYCERATE KINASE"/>
    <property type="match status" value="1"/>
</dbReference>
<evidence type="ECO:0000313" key="4">
    <source>
        <dbReference type="Proteomes" id="UP001247754"/>
    </source>
</evidence>
<dbReference type="InterPro" id="IPR025286">
    <property type="entry name" value="MOFRL_assoc_dom"/>
</dbReference>
<dbReference type="InterPro" id="IPR007835">
    <property type="entry name" value="MOFRL"/>
</dbReference>
<dbReference type="PANTHER" id="PTHR12227:SF0">
    <property type="entry name" value="GLYCERATE KINASE"/>
    <property type="match status" value="1"/>
</dbReference>
<dbReference type="EMBL" id="JAVKPH010000028">
    <property type="protein sequence ID" value="MDR5654531.1"/>
    <property type="molecule type" value="Genomic_DNA"/>
</dbReference>
<dbReference type="InterPro" id="IPR037035">
    <property type="entry name" value="GK-like_C_sf"/>
</dbReference>
<feature type="domain" description="MOFRL-associated" evidence="2">
    <location>
        <begin position="14"/>
        <end position="237"/>
    </location>
</feature>
<feature type="domain" description="MOFRL" evidence="1">
    <location>
        <begin position="300"/>
        <end position="402"/>
    </location>
</feature>
<dbReference type="Gene3D" id="3.40.50.10180">
    <property type="entry name" value="Glycerate kinase, MOFRL-like N-terminal domain"/>
    <property type="match status" value="1"/>
</dbReference>
<comment type="caution">
    <text evidence="3">The sequence shown here is derived from an EMBL/GenBank/DDBJ whole genome shotgun (WGS) entry which is preliminary data.</text>
</comment>
<dbReference type="Pfam" id="PF05161">
    <property type="entry name" value="MOFRL"/>
    <property type="match status" value="1"/>
</dbReference>
<evidence type="ECO:0000259" key="2">
    <source>
        <dbReference type="Pfam" id="PF13660"/>
    </source>
</evidence>
<protein>
    <submittedName>
        <fullName evidence="3">DUF4147 domain-containing protein</fullName>
    </submittedName>
</protein>
<dbReference type="RefSeq" id="WP_310458688.1">
    <property type="nucleotide sequence ID" value="NZ_JAVKPH010000028.1"/>
</dbReference>
<evidence type="ECO:0000259" key="1">
    <source>
        <dbReference type="Pfam" id="PF05161"/>
    </source>
</evidence>
<organism evidence="3 4">
    <name type="scientific">Ruixingdingia sedimenti</name>
    <dbReference type="NCBI Taxonomy" id="3073604"/>
    <lineage>
        <taxon>Bacteria</taxon>
        <taxon>Pseudomonadati</taxon>
        <taxon>Pseudomonadota</taxon>
        <taxon>Alphaproteobacteria</taxon>
        <taxon>Rhodobacterales</taxon>
        <taxon>Paracoccaceae</taxon>
        <taxon>Ruixingdingia</taxon>
    </lineage>
</organism>
<dbReference type="Pfam" id="PF13660">
    <property type="entry name" value="DUF4147"/>
    <property type="match status" value="1"/>
</dbReference>
<keyword evidence="4" id="KW-1185">Reference proteome</keyword>
<evidence type="ECO:0000313" key="3">
    <source>
        <dbReference type="EMBL" id="MDR5654531.1"/>
    </source>
</evidence>
<dbReference type="Gene3D" id="3.40.1480.10">
    <property type="entry name" value="MOFRL domain"/>
    <property type="match status" value="1"/>
</dbReference>
<dbReference type="Proteomes" id="UP001247754">
    <property type="component" value="Unassembled WGS sequence"/>
</dbReference>
<reference evidence="3 4" key="1">
    <citation type="submission" date="2023-09" db="EMBL/GenBank/DDBJ databases">
        <title>Xinfangfangia sedmenti sp. nov., isolated the sedment.</title>
        <authorList>
            <person name="Xu L."/>
        </authorList>
    </citation>
    <scope>NUCLEOTIDE SEQUENCE [LARGE SCALE GENOMIC DNA]</scope>
    <source>
        <strain evidence="3 4">LG-4</strain>
    </source>
</reference>
<name>A0ABU1FCE1_9RHOB</name>
<dbReference type="InterPro" id="IPR039760">
    <property type="entry name" value="MOFRL_protein"/>
</dbReference>
<proteinExistence type="predicted"/>
<gene>
    <name evidence="3" type="ORF">RGD00_18115</name>
</gene>
<dbReference type="InterPro" id="IPR038614">
    <property type="entry name" value="GK_N_sf"/>
</dbReference>
<sequence length="412" mass="40307">MQADPHPTPERTAARAIFAAGLAAADPGGAVTAALADVPAPAGRRLIVAIGKAGVTMAAAARATLGPCEALVVTDDANARPLPGAEVLAAGHPLPDARGAAAAQRVLAAAAMLGEGDQLLALVSGGGSALLPAPVAGVSLADKIAVNRLLLASGADIAEMNLIRQALSRIKGGGLARAAAPAQVVALILSDVMGDDPQLVASGPTAAPVGDAAAARAALAARGLWPQLPPAVRAHLETAPPPPAPPVTENRIIGSNALSVAAMARAAAAYGLPVHTATLTGDVQDAAARIAATGPGPGIWLWGGETTVRLSRQGEGGRNQELALRVALAGGAGRWAFLSAGTDGRDGPTDAAGGLVDAGTLPRIRAAGHDPAGLAADHDSRIALAAAGDLLITGGTGTNVADLQVLVRGPLT</sequence>